<evidence type="ECO:0000256" key="3">
    <source>
        <dbReference type="ARBA" id="ARBA00011775"/>
    </source>
</evidence>
<feature type="domain" description="AP complex mu/sigma subunit" evidence="13">
    <location>
        <begin position="10"/>
        <end position="151"/>
    </location>
</feature>
<comment type="function">
    <text evidence="11">The coatomer is a cytosolic protein complex that binds to dilysine motifs and reversibly associates with Golgi non-clathrin-coated vesicles, which further mediate biosynthetic protein transport from the ER, via the Golgi up to the trans Golgi network. Coatomer complex is required for budding from Golgi membranes, and is essential for the retrograde Golgi-to-ER transport of dilysine-tagged proteins. The zeta subunit may be involved in regulating the coat assembly and, hence, the rate of biosynthetic protein transport due to its association-dissociation properties with the coatomer complex.</text>
</comment>
<keyword evidence="5 12" id="KW-0963">Cytoplasm</keyword>
<dbReference type="GO" id="GO:0006886">
    <property type="term" value="P:intracellular protein transport"/>
    <property type="evidence" value="ECO:0007669"/>
    <property type="project" value="TreeGrafter"/>
</dbReference>
<dbReference type="EMBL" id="JALJOR010000002">
    <property type="protein sequence ID" value="KAK9823143.1"/>
    <property type="molecule type" value="Genomic_DNA"/>
</dbReference>
<dbReference type="InterPro" id="IPR022775">
    <property type="entry name" value="AP_mu_sigma_su"/>
</dbReference>
<evidence type="ECO:0000256" key="12">
    <source>
        <dbReference type="RuleBase" id="RU366053"/>
    </source>
</evidence>
<sequence>MDVDPTVPVVKNLLLLDSEGKRIAVKYFAPEWSTVAAQANFEKSVFSKTSRTNARGEAEITMFDDVIVVYKFIGDLMFYVTGSQDENELILYNVLGGFFESISLLLRGAVEKKTVLENLDLALLAMDEILDGGLILETDPTTIASRVAMRGAESDVPLSEQTFSQALASAKEQLARSLLK</sequence>
<proteinExistence type="inferred from homology"/>
<dbReference type="AlphaFoldDB" id="A0AAW1QNU4"/>
<dbReference type="GO" id="GO:0000139">
    <property type="term" value="C:Golgi membrane"/>
    <property type="evidence" value="ECO:0007669"/>
    <property type="project" value="UniProtKB-SubCell"/>
</dbReference>
<keyword evidence="9 12" id="KW-0472">Membrane</keyword>
<dbReference type="InterPro" id="IPR011012">
    <property type="entry name" value="Longin-like_dom_sf"/>
</dbReference>
<evidence type="ECO:0000313" key="15">
    <source>
        <dbReference type="Proteomes" id="UP001489004"/>
    </source>
</evidence>
<keyword evidence="8 12" id="KW-0333">Golgi apparatus</keyword>
<evidence type="ECO:0000256" key="6">
    <source>
        <dbReference type="ARBA" id="ARBA00022892"/>
    </source>
</evidence>
<comment type="subcellular location">
    <subcellularLocation>
        <location evidence="12">Cytoplasm</location>
    </subcellularLocation>
    <subcellularLocation>
        <location evidence="1 12">Golgi apparatus membrane</location>
        <topology evidence="1 12">Peripheral membrane protein</topology>
        <orientation evidence="1 12">Cytoplasmic side</orientation>
    </subcellularLocation>
    <subcellularLocation>
        <location evidence="12">Cytoplasmic vesicle</location>
        <location evidence="12">COPI-coated vesicle membrane</location>
        <topology evidence="12">Peripheral membrane protein</topology>
        <orientation evidence="12">Cytoplasmic side</orientation>
    </subcellularLocation>
</comment>
<dbReference type="PANTHER" id="PTHR11043">
    <property type="entry name" value="ZETA-COAT PROTEIN"/>
    <property type="match status" value="1"/>
</dbReference>
<protein>
    <recommendedName>
        <fullName evidence="12">Coatomer subunit zeta</fullName>
    </recommendedName>
</protein>
<keyword evidence="10 12" id="KW-0968">Cytoplasmic vesicle</keyword>
<gene>
    <name evidence="14" type="ORF">WJX72_000575</name>
</gene>
<dbReference type="CDD" id="cd14829">
    <property type="entry name" value="Zeta-COP"/>
    <property type="match status" value="1"/>
</dbReference>
<comment type="caution">
    <text evidence="14">The sequence shown here is derived from an EMBL/GenBank/DDBJ whole genome shotgun (WGS) entry which is preliminary data.</text>
</comment>
<accession>A0AAW1QNU4</accession>
<evidence type="ECO:0000256" key="2">
    <source>
        <dbReference type="ARBA" id="ARBA00006972"/>
    </source>
</evidence>
<evidence type="ECO:0000256" key="1">
    <source>
        <dbReference type="ARBA" id="ARBA00004255"/>
    </source>
</evidence>
<evidence type="ECO:0000256" key="11">
    <source>
        <dbReference type="ARBA" id="ARBA00045555"/>
    </source>
</evidence>
<dbReference type="Gene3D" id="3.30.450.60">
    <property type="match status" value="1"/>
</dbReference>
<dbReference type="FunFam" id="3.30.450.60:FF:000014">
    <property type="entry name" value="Coatomer subunit zeta-2"/>
    <property type="match status" value="1"/>
</dbReference>
<keyword evidence="4 12" id="KW-0813">Transport</keyword>
<keyword evidence="6 12" id="KW-0931">ER-Golgi transport</keyword>
<evidence type="ECO:0000256" key="8">
    <source>
        <dbReference type="ARBA" id="ARBA00023034"/>
    </source>
</evidence>
<dbReference type="SUPFAM" id="SSF64356">
    <property type="entry name" value="SNARE-like"/>
    <property type="match status" value="1"/>
</dbReference>
<evidence type="ECO:0000259" key="13">
    <source>
        <dbReference type="Pfam" id="PF01217"/>
    </source>
</evidence>
<evidence type="ECO:0000256" key="7">
    <source>
        <dbReference type="ARBA" id="ARBA00022927"/>
    </source>
</evidence>
<dbReference type="Proteomes" id="UP001489004">
    <property type="component" value="Unassembled WGS sequence"/>
</dbReference>
<keyword evidence="15" id="KW-1185">Reference proteome</keyword>
<dbReference type="InterPro" id="IPR039652">
    <property type="entry name" value="Coatomer_zeta"/>
</dbReference>
<comment type="subunit">
    <text evidence="3 12">Oligomeric complex that consists of at least the alpha, beta, beta', gamma, delta, epsilon and zeta subunits.</text>
</comment>
<dbReference type="PANTHER" id="PTHR11043:SF0">
    <property type="entry name" value="COATOMER SUBUNIT ZETA"/>
    <property type="match status" value="1"/>
</dbReference>
<reference evidence="14 15" key="1">
    <citation type="journal article" date="2024" name="Nat. Commun.">
        <title>Phylogenomics reveals the evolutionary origins of lichenization in chlorophyte algae.</title>
        <authorList>
            <person name="Puginier C."/>
            <person name="Libourel C."/>
            <person name="Otte J."/>
            <person name="Skaloud P."/>
            <person name="Haon M."/>
            <person name="Grisel S."/>
            <person name="Petersen M."/>
            <person name="Berrin J.G."/>
            <person name="Delaux P.M."/>
            <person name="Dal Grande F."/>
            <person name="Keller J."/>
        </authorList>
    </citation>
    <scope>NUCLEOTIDE SEQUENCE [LARGE SCALE GENOMIC DNA]</scope>
    <source>
        <strain evidence="14 15">SAG 2043</strain>
    </source>
</reference>
<evidence type="ECO:0000256" key="5">
    <source>
        <dbReference type="ARBA" id="ARBA00022490"/>
    </source>
</evidence>
<dbReference type="GO" id="GO:0006891">
    <property type="term" value="P:intra-Golgi vesicle-mediated transport"/>
    <property type="evidence" value="ECO:0007669"/>
    <property type="project" value="TreeGrafter"/>
</dbReference>
<comment type="similarity">
    <text evidence="2 12">Belongs to the adaptor complexes small subunit family.</text>
</comment>
<dbReference type="GO" id="GO:0030126">
    <property type="term" value="C:COPI vesicle coat"/>
    <property type="evidence" value="ECO:0007669"/>
    <property type="project" value="UniProtKB-UniRule"/>
</dbReference>
<evidence type="ECO:0000256" key="10">
    <source>
        <dbReference type="ARBA" id="ARBA00023329"/>
    </source>
</evidence>
<keyword evidence="7 12" id="KW-0653">Protein transport</keyword>
<name>A0AAW1QNU4_9CHLO</name>
<evidence type="ECO:0000256" key="4">
    <source>
        <dbReference type="ARBA" id="ARBA00022448"/>
    </source>
</evidence>
<evidence type="ECO:0000313" key="14">
    <source>
        <dbReference type="EMBL" id="KAK9823143.1"/>
    </source>
</evidence>
<organism evidence="14 15">
    <name type="scientific">[Myrmecia] bisecta</name>
    <dbReference type="NCBI Taxonomy" id="41462"/>
    <lineage>
        <taxon>Eukaryota</taxon>
        <taxon>Viridiplantae</taxon>
        <taxon>Chlorophyta</taxon>
        <taxon>core chlorophytes</taxon>
        <taxon>Trebouxiophyceae</taxon>
        <taxon>Trebouxiales</taxon>
        <taxon>Trebouxiaceae</taxon>
        <taxon>Myrmecia</taxon>
    </lineage>
</organism>
<dbReference type="Pfam" id="PF01217">
    <property type="entry name" value="Clat_adaptor_s"/>
    <property type="match status" value="1"/>
</dbReference>
<dbReference type="GO" id="GO:0006890">
    <property type="term" value="P:retrograde vesicle-mediated transport, Golgi to endoplasmic reticulum"/>
    <property type="evidence" value="ECO:0007669"/>
    <property type="project" value="UniProtKB-UniRule"/>
</dbReference>
<evidence type="ECO:0000256" key="9">
    <source>
        <dbReference type="ARBA" id="ARBA00023136"/>
    </source>
</evidence>